<accession>A0A809RVK2</accession>
<proteinExistence type="predicted"/>
<gene>
    <name evidence="1" type="ORF">DSYM_11260</name>
</gene>
<evidence type="ECO:0000313" key="2">
    <source>
        <dbReference type="Proteomes" id="UP000662914"/>
    </source>
</evidence>
<reference evidence="1" key="1">
    <citation type="journal article" name="DNA Res.">
        <title>The physiological potential of anammox bacteria as revealed by their core genome structure.</title>
        <authorList>
            <person name="Okubo T."/>
            <person name="Toyoda A."/>
            <person name="Fukuhara K."/>
            <person name="Uchiyama I."/>
            <person name="Harigaya Y."/>
            <person name="Kuroiwa M."/>
            <person name="Suzuki T."/>
            <person name="Murakami Y."/>
            <person name="Suwa Y."/>
            <person name="Takami H."/>
        </authorList>
    </citation>
    <scope>NUCLEOTIDE SEQUENCE</scope>
    <source>
        <strain evidence="1">317325-3</strain>
    </source>
</reference>
<dbReference type="InterPro" id="IPR014174">
    <property type="entry name" value="CRISPR-assoc_prot_Cas6/Cmx6"/>
</dbReference>
<dbReference type="Pfam" id="PF09559">
    <property type="entry name" value="Cas6"/>
    <property type="match status" value="1"/>
</dbReference>
<organism evidence="1 2">
    <name type="scientific">Candidatus Desulfobacillus denitrificans</name>
    <dbReference type="NCBI Taxonomy" id="2608985"/>
    <lineage>
        <taxon>Bacteria</taxon>
        <taxon>Pseudomonadati</taxon>
        <taxon>Pseudomonadota</taxon>
        <taxon>Betaproteobacteria</taxon>
        <taxon>Candidatus Desulfobacillus</taxon>
    </lineage>
</organism>
<name>A0A809RVK2_9PROT</name>
<protein>
    <submittedName>
        <fullName evidence="1">Type I-MYXAN CRISPR-associated protein Cas6/Cmx6</fullName>
    </submittedName>
</protein>
<dbReference type="AlphaFoldDB" id="A0A809RVK2"/>
<dbReference type="EMBL" id="AP021857">
    <property type="protein sequence ID" value="BBO20427.1"/>
    <property type="molecule type" value="Genomic_DNA"/>
</dbReference>
<dbReference type="NCBIfam" id="TIGR02807">
    <property type="entry name" value="cas6_cmx6"/>
    <property type="match status" value="1"/>
</dbReference>
<evidence type="ECO:0000313" key="1">
    <source>
        <dbReference type="EMBL" id="BBO20427.1"/>
    </source>
</evidence>
<dbReference type="KEGG" id="ddz:DSYM_11260"/>
<sequence>MKVIDICFEARCERLPRDYGYALFQALAGALEWLEEDALAGIHPLHGAAAVNGALLLGPRARLMLRLSSERAGQALALAGRRLDIGSGLEIGAGKLRELMPHATVHSHFVSTGSADEIEFLDQAAAELREAGLPEKMIAGKAHAMLTPGGEVPGFSLLLHGLSPAQSLAVQARGVGLGRKLGCGLFVPHKSVIAVGAVE</sequence>
<dbReference type="Proteomes" id="UP000662914">
    <property type="component" value="Chromosome"/>
</dbReference>